<gene>
    <name evidence="4" type="ORF">SAMN04488522_1051</name>
</gene>
<dbReference type="EMBL" id="FQUQ01000005">
    <property type="protein sequence ID" value="SHG29910.1"/>
    <property type="molecule type" value="Genomic_DNA"/>
</dbReference>
<feature type="domain" description="MBG" evidence="3">
    <location>
        <begin position="221"/>
        <end position="293"/>
    </location>
</feature>
<feature type="domain" description="MBG" evidence="2">
    <location>
        <begin position="295"/>
        <end position="365"/>
    </location>
</feature>
<name>A0A1M5IPM8_9SPHI</name>
<dbReference type="Gene3D" id="3.30.160.710">
    <property type="match status" value="1"/>
</dbReference>
<organism evidence="4 5">
    <name type="scientific">Pedobacter caeni</name>
    <dbReference type="NCBI Taxonomy" id="288992"/>
    <lineage>
        <taxon>Bacteria</taxon>
        <taxon>Pseudomonadati</taxon>
        <taxon>Bacteroidota</taxon>
        <taxon>Sphingobacteriia</taxon>
        <taxon>Sphingobacteriales</taxon>
        <taxon>Sphingobacteriaceae</taxon>
        <taxon>Pedobacter</taxon>
    </lineage>
</organism>
<dbReference type="InterPro" id="IPR041286">
    <property type="entry name" value="MBG_2"/>
</dbReference>
<evidence type="ECO:0000313" key="5">
    <source>
        <dbReference type="Proteomes" id="UP000184287"/>
    </source>
</evidence>
<dbReference type="NCBIfam" id="TIGR04131">
    <property type="entry name" value="Bac_Flav_CTERM"/>
    <property type="match status" value="1"/>
</dbReference>
<dbReference type="RefSeq" id="WP_143166900.1">
    <property type="nucleotide sequence ID" value="NZ_FQUQ01000005.1"/>
</dbReference>
<dbReference type="Pfam" id="PF13585">
    <property type="entry name" value="CHU_C"/>
    <property type="match status" value="1"/>
</dbReference>
<evidence type="ECO:0000259" key="2">
    <source>
        <dbReference type="Pfam" id="PF18676"/>
    </source>
</evidence>
<dbReference type="STRING" id="288992.SAMN04488522_1051"/>
<feature type="domain" description="Cadherin-like beta-sandwich-like" evidence="1">
    <location>
        <begin position="535"/>
        <end position="617"/>
    </location>
</feature>
<keyword evidence="5" id="KW-1185">Reference proteome</keyword>
<dbReference type="Pfam" id="PF18887">
    <property type="entry name" value="MBG_3"/>
    <property type="match status" value="4"/>
</dbReference>
<dbReference type="InterPro" id="IPR043772">
    <property type="entry name" value="MBG_3"/>
</dbReference>
<accession>A0A1M5IPM8</accession>
<dbReference type="Proteomes" id="UP000184287">
    <property type="component" value="Unassembled WGS sequence"/>
</dbReference>
<feature type="domain" description="MBG" evidence="3">
    <location>
        <begin position="1"/>
        <end position="71"/>
    </location>
</feature>
<protein>
    <submittedName>
        <fullName evidence="4">Gliding motility-associated C-terminal domain-containing protein</fullName>
    </submittedName>
</protein>
<sequence>IALSGLSQTYDGTGKSVIATTNPLSLSGVTITYDGSSVLPMDAGTYAVVARLNNANYTTTDATGNLVIGKGTASIALSGLSQTYDGTGKSAIATTNPLDLSGLTVTYDGSSVLPTDAGTYAVVARLNNVNYTATDATGSLVIGKGTASIALSGLSQTYDGTGKSVTATTNPLDLSGLTVTYDGSSVLPIAAGTYAVVVRLNNANYSASDGTGSLVIGKGTASIALSGLSQTYDGTGKSVIATTNPSGLSGLTVTYDGSSVLPMAAGTYVIVASLNNANYTAIEITGNLVIDKKVITVTADGKMKKYGETDPVLTYKITSGTLNDSDKFTGDLERYPGENVGTYAITQGTLKLNHNYDLIYKGANLIIGNSTINFAALPQKIYGDTDFNPGASSNVSTADITYSSDNVAVATIVNGKIHIVSAGTANITAAQTGAINVSRTLIVSKANLTALANNQSRLYGTTNPVLTVTYSGFVNGDDVSKLTALPVTATNATINSLPGIYPITLKGAVSDNYNFNYIDGILNVIPLADAELIDLRLSSGRLSPAFATENYSYNAFVDHAVDNLLLTPTLSNPGATLRINGGASMNIPLKVGFNIITIEVIAQDGKIKSNYTLKIYRGDSEASVFANNILSPNNDGKNDKWIIKDIELYPDNKVTVYDRAGRVVYTKDGYNNEWDGSLKGATLVEGTYYYIIDLGPGKRRFKGFITIIINR</sequence>
<evidence type="ECO:0000259" key="3">
    <source>
        <dbReference type="Pfam" id="PF18887"/>
    </source>
</evidence>
<feature type="domain" description="MBG" evidence="3">
    <location>
        <begin position="147"/>
        <end position="219"/>
    </location>
</feature>
<feature type="domain" description="MBG" evidence="2">
    <location>
        <begin position="448"/>
        <end position="522"/>
    </location>
</feature>
<proteinExistence type="predicted"/>
<evidence type="ECO:0000259" key="1">
    <source>
        <dbReference type="Pfam" id="PF12733"/>
    </source>
</evidence>
<dbReference type="InterPro" id="IPR026341">
    <property type="entry name" value="T9SS_type_B"/>
</dbReference>
<evidence type="ECO:0000313" key="4">
    <source>
        <dbReference type="EMBL" id="SHG29910.1"/>
    </source>
</evidence>
<dbReference type="Pfam" id="PF18676">
    <property type="entry name" value="MBG_2"/>
    <property type="match status" value="2"/>
</dbReference>
<dbReference type="OrthoDB" id="355609at2"/>
<feature type="domain" description="MBG" evidence="3">
    <location>
        <begin position="73"/>
        <end position="145"/>
    </location>
</feature>
<dbReference type="Pfam" id="PF12733">
    <property type="entry name" value="Cadherin-like"/>
    <property type="match status" value="1"/>
</dbReference>
<feature type="non-terminal residue" evidence="4">
    <location>
        <position position="1"/>
    </location>
</feature>
<dbReference type="InterPro" id="IPR025883">
    <property type="entry name" value="Cadherin-like_domain"/>
</dbReference>
<reference evidence="5" key="1">
    <citation type="submission" date="2016-11" db="EMBL/GenBank/DDBJ databases">
        <authorList>
            <person name="Varghese N."/>
            <person name="Submissions S."/>
        </authorList>
    </citation>
    <scope>NUCLEOTIDE SEQUENCE [LARGE SCALE GENOMIC DNA]</scope>
    <source>
        <strain evidence="5">DSM 16990</strain>
    </source>
</reference>
<dbReference type="AlphaFoldDB" id="A0A1M5IPM8"/>